<proteinExistence type="predicted"/>
<dbReference type="Proteomes" id="UP001054889">
    <property type="component" value="Unassembled WGS sequence"/>
</dbReference>
<dbReference type="AlphaFoldDB" id="A0AAV5CMG0"/>
<keyword evidence="2" id="KW-1185">Reference proteome</keyword>
<evidence type="ECO:0000313" key="2">
    <source>
        <dbReference type="Proteomes" id="UP001054889"/>
    </source>
</evidence>
<name>A0AAV5CMG0_ELECO</name>
<sequence>METRRRKLKLEHARRALIWQLNGYVGGLFSSLIVRRSYRHSRIRSPAGQHYYALF</sequence>
<reference evidence="1" key="1">
    <citation type="journal article" date="2018" name="DNA Res.">
        <title>Multiple hybrid de novo genome assembly of finger millet, an orphan allotetraploid crop.</title>
        <authorList>
            <person name="Hatakeyama M."/>
            <person name="Aluri S."/>
            <person name="Balachadran M.T."/>
            <person name="Sivarajan S.R."/>
            <person name="Patrignani A."/>
            <person name="Gruter S."/>
            <person name="Poveda L."/>
            <person name="Shimizu-Inatsugi R."/>
            <person name="Baeten J."/>
            <person name="Francoijs K.J."/>
            <person name="Nataraja K.N."/>
            <person name="Reddy Y.A.N."/>
            <person name="Phadnis S."/>
            <person name="Ravikumar R.L."/>
            <person name="Schlapbach R."/>
            <person name="Sreeman S.M."/>
            <person name="Shimizu K.K."/>
        </authorList>
    </citation>
    <scope>NUCLEOTIDE SEQUENCE</scope>
</reference>
<organism evidence="1 2">
    <name type="scientific">Eleusine coracana subsp. coracana</name>
    <dbReference type="NCBI Taxonomy" id="191504"/>
    <lineage>
        <taxon>Eukaryota</taxon>
        <taxon>Viridiplantae</taxon>
        <taxon>Streptophyta</taxon>
        <taxon>Embryophyta</taxon>
        <taxon>Tracheophyta</taxon>
        <taxon>Spermatophyta</taxon>
        <taxon>Magnoliopsida</taxon>
        <taxon>Liliopsida</taxon>
        <taxon>Poales</taxon>
        <taxon>Poaceae</taxon>
        <taxon>PACMAD clade</taxon>
        <taxon>Chloridoideae</taxon>
        <taxon>Cynodonteae</taxon>
        <taxon>Eleusininae</taxon>
        <taxon>Eleusine</taxon>
    </lineage>
</organism>
<evidence type="ECO:0000313" key="1">
    <source>
        <dbReference type="EMBL" id="GJM99698.1"/>
    </source>
</evidence>
<gene>
    <name evidence="1" type="primary">ga16823</name>
    <name evidence="1" type="ORF">PR202_ga16823</name>
</gene>
<protein>
    <submittedName>
        <fullName evidence="1">Uncharacterized protein</fullName>
    </submittedName>
</protein>
<reference evidence="1" key="2">
    <citation type="submission" date="2021-12" db="EMBL/GenBank/DDBJ databases">
        <title>Resequencing data analysis of finger millet.</title>
        <authorList>
            <person name="Hatakeyama M."/>
            <person name="Aluri S."/>
            <person name="Balachadran M.T."/>
            <person name="Sivarajan S.R."/>
            <person name="Poveda L."/>
            <person name="Shimizu-Inatsugi R."/>
            <person name="Schlapbach R."/>
            <person name="Sreeman S.M."/>
            <person name="Shimizu K.K."/>
        </authorList>
    </citation>
    <scope>NUCLEOTIDE SEQUENCE</scope>
</reference>
<accession>A0AAV5CMG0</accession>
<dbReference type="EMBL" id="BQKI01000007">
    <property type="protein sequence ID" value="GJM99698.1"/>
    <property type="molecule type" value="Genomic_DNA"/>
</dbReference>
<comment type="caution">
    <text evidence="1">The sequence shown here is derived from an EMBL/GenBank/DDBJ whole genome shotgun (WGS) entry which is preliminary data.</text>
</comment>